<dbReference type="CDD" id="cd13283">
    <property type="entry name" value="PH_GPBP"/>
    <property type="match status" value="1"/>
</dbReference>
<keyword evidence="2" id="KW-0256">Endoplasmic reticulum</keyword>
<dbReference type="InterPro" id="IPR011993">
    <property type="entry name" value="PH-like_dom_sf"/>
</dbReference>
<proteinExistence type="predicted"/>
<dbReference type="Pfam" id="PF00169">
    <property type="entry name" value="PH"/>
    <property type="match status" value="1"/>
</dbReference>
<dbReference type="Proteomes" id="UP000308267">
    <property type="component" value="Unassembled WGS sequence"/>
</dbReference>
<name>A0A4S2M4T7_OPIFE</name>
<reference evidence="7 8" key="1">
    <citation type="journal article" date="2019" name="BMC Genomics">
        <title>New insights from Opisthorchis felineus genome: update on genomics of the epidemiologically important liver flukes.</title>
        <authorList>
            <person name="Ershov N.I."/>
            <person name="Mordvinov V.A."/>
            <person name="Prokhortchouk E.B."/>
            <person name="Pakharukova M.Y."/>
            <person name="Gunbin K.V."/>
            <person name="Ustyantsev K."/>
            <person name="Genaev M.A."/>
            <person name="Blinov A.G."/>
            <person name="Mazur A."/>
            <person name="Boulygina E."/>
            <person name="Tsygankova S."/>
            <person name="Khrameeva E."/>
            <person name="Chekanov N."/>
            <person name="Fan G."/>
            <person name="Xiao A."/>
            <person name="Zhang H."/>
            <person name="Xu X."/>
            <person name="Yang H."/>
            <person name="Solovyev V."/>
            <person name="Lee S.M."/>
            <person name="Liu X."/>
            <person name="Afonnikov D.A."/>
            <person name="Skryabin K.G."/>
        </authorList>
    </citation>
    <scope>NUCLEOTIDE SEQUENCE [LARGE SCALE GENOMIC DNA]</scope>
    <source>
        <strain evidence="7">AK-0245</strain>
        <tissue evidence="7">Whole organism</tissue>
    </source>
</reference>
<feature type="domain" description="START" evidence="6">
    <location>
        <begin position="690"/>
        <end position="919"/>
    </location>
</feature>
<feature type="compositionally biased region" description="Polar residues" evidence="4">
    <location>
        <begin position="63"/>
        <end position="74"/>
    </location>
</feature>
<dbReference type="InterPro" id="IPR002913">
    <property type="entry name" value="START_lipid-bd_dom"/>
</dbReference>
<evidence type="ECO:0000313" key="7">
    <source>
        <dbReference type="EMBL" id="TGZ71342.1"/>
    </source>
</evidence>
<dbReference type="SUPFAM" id="SSF50729">
    <property type="entry name" value="PH domain-like"/>
    <property type="match status" value="1"/>
</dbReference>
<evidence type="ECO:0000256" key="3">
    <source>
        <dbReference type="SAM" id="Coils"/>
    </source>
</evidence>
<dbReference type="PANTHER" id="PTHR19308">
    <property type="entry name" value="PHOSPHATIDYLCHOLINE TRANSFER PROTEIN"/>
    <property type="match status" value="1"/>
</dbReference>
<feature type="region of interest" description="Disordered" evidence="4">
    <location>
        <begin position="45"/>
        <end position="87"/>
    </location>
</feature>
<feature type="domain" description="PH" evidence="5">
    <location>
        <begin position="91"/>
        <end position="185"/>
    </location>
</feature>
<evidence type="ECO:0000256" key="2">
    <source>
        <dbReference type="ARBA" id="ARBA00022824"/>
    </source>
</evidence>
<feature type="compositionally biased region" description="Basic and acidic residues" evidence="4">
    <location>
        <begin position="264"/>
        <end position="277"/>
    </location>
</feature>
<dbReference type="AlphaFoldDB" id="A0A4S2M4T7"/>
<dbReference type="Gene3D" id="2.30.29.30">
    <property type="entry name" value="Pleckstrin-homology domain (PH domain)/Phosphotyrosine-binding domain (PTB)"/>
    <property type="match status" value="1"/>
</dbReference>
<dbReference type="STRING" id="147828.A0A4S2M4T7"/>
<keyword evidence="8" id="KW-1185">Reference proteome</keyword>
<organism evidence="7 8">
    <name type="scientific">Opisthorchis felineus</name>
    <dbReference type="NCBI Taxonomy" id="147828"/>
    <lineage>
        <taxon>Eukaryota</taxon>
        <taxon>Metazoa</taxon>
        <taxon>Spiralia</taxon>
        <taxon>Lophotrochozoa</taxon>
        <taxon>Platyhelminthes</taxon>
        <taxon>Trematoda</taxon>
        <taxon>Digenea</taxon>
        <taxon>Opisthorchiida</taxon>
        <taxon>Opisthorchiata</taxon>
        <taxon>Opisthorchiidae</taxon>
        <taxon>Opisthorchis</taxon>
    </lineage>
</organism>
<evidence type="ECO:0008006" key="9">
    <source>
        <dbReference type="Google" id="ProtNLM"/>
    </source>
</evidence>
<dbReference type="GO" id="GO:0005783">
    <property type="term" value="C:endoplasmic reticulum"/>
    <property type="evidence" value="ECO:0007669"/>
    <property type="project" value="UniProtKB-SubCell"/>
</dbReference>
<gene>
    <name evidence="7" type="ORF">CRM22_002702</name>
</gene>
<dbReference type="PROSITE" id="PS50848">
    <property type="entry name" value="START"/>
    <property type="match status" value="1"/>
</dbReference>
<dbReference type="SMART" id="SM00233">
    <property type="entry name" value="PH"/>
    <property type="match status" value="1"/>
</dbReference>
<comment type="caution">
    <text evidence="7">The sequence shown here is derived from an EMBL/GenBank/DDBJ whole genome shotgun (WGS) entry which is preliminary data.</text>
</comment>
<dbReference type="EMBL" id="SJOL01004679">
    <property type="protein sequence ID" value="TGZ71342.1"/>
    <property type="molecule type" value="Genomic_DNA"/>
</dbReference>
<dbReference type="Pfam" id="PF01852">
    <property type="entry name" value="START"/>
    <property type="match status" value="1"/>
</dbReference>
<feature type="compositionally biased region" description="Acidic residues" evidence="4">
    <location>
        <begin position="78"/>
        <end position="87"/>
    </location>
</feature>
<feature type="region of interest" description="Disordered" evidence="4">
    <location>
        <begin position="264"/>
        <end position="285"/>
    </location>
</feature>
<evidence type="ECO:0000259" key="5">
    <source>
        <dbReference type="PROSITE" id="PS50003"/>
    </source>
</evidence>
<dbReference type="SUPFAM" id="SSF55961">
    <property type="entry name" value="Bet v1-like"/>
    <property type="match status" value="1"/>
</dbReference>
<accession>A0A4S2M4T7</accession>
<dbReference type="OrthoDB" id="14833at2759"/>
<dbReference type="GO" id="GO:0008289">
    <property type="term" value="F:lipid binding"/>
    <property type="evidence" value="ECO:0007669"/>
    <property type="project" value="InterPro"/>
</dbReference>
<dbReference type="PANTHER" id="PTHR19308:SF53">
    <property type="entry name" value="CERAMIDE TRANSFER PROTEIN"/>
    <property type="match status" value="1"/>
</dbReference>
<dbReference type="InterPro" id="IPR001849">
    <property type="entry name" value="PH_domain"/>
</dbReference>
<dbReference type="GO" id="GO:0035621">
    <property type="term" value="P:ER to Golgi ceramide transport"/>
    <property type="evidence" value="ECO:0007669"/>
    <property type="project" value="TreeGrafter"/>
</dbReference>
<keyword evidence="3" id="KW-0175">Coiled coil</keyword>
<evidence type="ECO:0000256" key="1">
    <source>
        <dbReference type="ARBA" id="ARBA00004240"/>
    </source>
</evidence>
<dbReference type="InterPro" id="IPR051213">
    <property type="entry name" value="START_lipid_transfer"/>
</dbReference>
<protein>
    <recommendedName>
        <fullName evidence="9">Collagen type IV alpha-3-binding protein</fullName>
    </recommendedName>
</protein>
<evidence type="ECO:0000259" key="6">
    <source>
        <dbReference type="PROSITE" id="PS50848"/>
    </source>
</evidence>
<dbReference type="InterPro" id="IPR023393">
    <property type="entry name" value="START-like_dom_sf"/>
</dbReference>
<comment type="subcellular location">
    <subcellularLocation>
        <location evidence="1">Endoplasmic reticulum</location>
    </subcellularLocation>
</comment>
<feature type="coiled-coil region" evidence="3">
    <location>
        <begin position="470"/>
        <end position="497"/>
    </location>
</feature>
<evidence type="ECO:0000313" key="8">
    <source>
        <dbReference type="Proteomes" id="UP000308267"/>
    </source>
</evidence>
<dbReference type="Gene3D" id="3.30.530.20">
    <property type="match status" value="1"/>
</dbReference>
<dbReference type="PROSITE" id="PS50003">
    <property type="entry name" value="PH_DOMAIN"/>
    <property type="match status" value="1"/>
</dbReference>
<evidence type="ECO:0000256" key="4">
    <source>
        <dbReference type="SAM" id="MobiDB-lite"/>
    </source>
</evidence>
<sequence length="921" mass="103268">MVDFVYSHLRVVLSEESAFKALYIDMLSVVPALNGVSGTALAAVPQPSNTSQHGIPCHKTDTLSKSSQENLTAGSSASDEDQSEESDVWAPLPISGVLSKWTNLLHGWQERYFVLSDGTLTYYRSEDEIGLGSRGSVRIRTAFVKPHEYDDCRFEVRVGELIWYLRGTNSGQRQSWIAAIERHRVAESGYGSERTLHRPSSLMSLNSGHSPSIASASSYKWGHRLREKLAEMETFKEILCKQVDSLQAYFDACSAAVQHSPPDRLEDWLKDDDHQTPSDELDSLEDRDSVHRYLVHQKRGSNLDCGRPLCEDHLCLDHKDTSNSPPFKSEEEVTLLNHSCQPNTLPTELTVEESNTCASSQATPTVKPTTNTTTSGGFFSRFLPSFRSSSSIQPVAVKTPQSSDAEHLSAEHLPYEQHRPSCRFNDIQRILKQHGAHAPDFRGESHMFKATAVGILTNLSHTIELMVQHEEQWRKRLEREAEKRRRLEETQRAMAQEMAHLRHLIGLSSVSHSNSATALWNPFTTSGSAHLGGHARLKSCGQLELRHLHAGLDSTGLSHAPAPPQTPVTANRTLFNLVGPDFEEGPNSVIRDEEFYDAIDAESDRIEQDAARLAALKSVGKLLRSAQAMPTTHPLHAELEQAVTERIRNFANTDAFQPPGQQLQRLQHQLSGLVDTFGQSDDGTQTIGDWQVITQDGDMVIYKREVETEDGVVLDPLQAVHTVPGVTAREICTYFWDVQYRMDWEFTVDRPPTVLEVCGDDTVVLHQVYKRVWPTTQRDSLFWSHLRQVGVPFQPSSESNGSVTSDRVTVLDSWMVVNMSTDYLSEKIAESSTPMIRLGLDVVLFCQTVIDSSLAITHNISIDSLPRDRLRTRLVYVANINPGGWVPAAGLRTLARREYPRFLKRFSAYVQEQTREKTVLF</sequence>